<dbReference type="GO" id="GO:0000981">
    <property type="term" value="F:DNA-binding transcription factor activity, RNA polymerase II-specific"/>
    <property type="evidence" value="ECO:0007669"/>
    <property type="project" value="InterPro"/>
</dbReference>
<dbReference type="Proteomes" id="UP000799757">
    <property type="component" value="Unassembled WGS sequence"/>
</dbReference>
<gene>
    <name evidence="4" type="ORF">K505DRAFT_372935</name>
</gene>
<sequence>MNKPAAQTTRSSRTTRTRTGCLTCRLRRKKCTEQKPTCDGCLRNSLICTWPASLNANRIQPPSRSQRTGVPEAQFPIAPRYSQPLAMPLLLQNEMAQNLWHAFIDIVVPRCVCRPGCGNPTLTYLLPFALQDNLVIEAVLAATAADISATSAWAKDWSMTYHGIVLRNAKFRLTEVVRGDYSKLLGLLIATLLLCNMEAAVNPRYHLKASLELLRLCETSGNDPGNPLIHHLSEWATYMTILNCNLVWNLDDDVEVDIDPDNQPWFSLVADDSTRFEKSHLFGHAHELFRLIPSISILAQNLSKFPDNQAALQDLWDLHAQVLKWAPPQPNPADPEDDKDSRVAALLYQKTLLLSTEVAVCGKKTPTPEQVAHFDTYIDVFCCLLDTLPELSLAWTVMLWPLTVMGSCSRNILHRARIEQAVSMPTFDSVMSRNCLQILHGVWDFGHDAYGQYGIEKVAKRMAVILRIN</sequence>
<dbReference type="Gene3D" id="4.10.240.10">
    <property type="entry name" value="Zn(2)-C6 fungal-type DNA-binding domain"/>
    <property type="match status" value="1"/>
</dbReference>
<evidence type="ECO:0000256" key="1">
    <source>
        <dbReference type="ARBA" id="ARBA00004123"/>
    </source>
</evidence>
<evidence type="ECO:0000259" key="3">
    <source>
        <dbReference type="PROSITE" id="PS50048"/>
    </source>
</evidence>
<dbReference type="OrthoDB" id="187139at2759"/>
<keyword evidence="5" id="KW-1185">Reference proteome</keyword>
<name>A0A6A6XL08_9PLEO</name>
<dbReference type="InterPro" id="IPR021858">
    <property type="entry name" value="Fun_TF"/>
</dbReference>
<dbReference type="InterPro" id="IPR036864">
    <property type="entry name" value="Zn2-C6_fun-type_DNA-bd_sf"/>
</dbReference>
<evidence type="ECO:0000313" key="4">
    <source>
        <dbReference type="EMBL" id="KAF2796783.1"/>
    </source>
</evidence>
<dbReference type="SUPFAM" id="SSF57701">
    <property type="entry name" value="Zn2/Cys6 DNA-binding domain"/>
    <property type="match status" value="1"/>
</dbReference>
<dbReference type="GO" id="GO:0005634">
    <property type="term" value="C:nucleus"/>
    <property type="evidence" value="ECO:0007669"/>
    <property type="project" value="UniProtKB-SubCell"/>
</dbReference>
<dbReference type="Pfam" id="PF00172">
    <property type="entry name" value="Zn_clus"/>
    <property type="match status" value="1"/>
</dbReference>
<dbReference type="Pfam" id="PF11951">
    <property type="entry name" value="Fungal_trans_2"/>
    <property type="match status" value="1"/>
</dbReference>
<dbReference type="CDD" id="cd00067">
    <property type="entry name" value="GAL4"/>
    <property type="match status" value="1"/>
</dbReference>
<proteinExistence type="predicted"/>
<dbReference type="SMART" id="SM00066">
    <property type="entry name" value="GAL4"/>
    <property type="match status" value="1"/>
</dbReference>
<evidence type="ECO:0000256" key="2">
    <source>
        <dbReference type="ARBA" id="ARBA00023242"/>
    </source>
</evidence>
<dbReference type="PROSITE" id="PS50048">
    <property type="entry name" value="ZN2_CY6_FUNGAL_2"/>
    <property type="match status" value="1"/>
</dbReference>
<organism evidence="4 5">
    <name type="scientific">Melanomma pulvis-pyrius CBS 109.77</name>
    <dbReference type="NCBI Taxonomy" id="1314802"/>
    <lineage>
        <taxon>Eukaryota</taxon>
        <taxon>Fungi</taxon>
        <taxon>Dikarya</taxon>
        <taxon>Ascomycota</taxon>
        <taxon>Pezizomycotina</taxon>
        <taxon>Dothideomycetes</taxon>
        <taxon>Pleosporomycetidae</taxon>
        <taxon>Pleosporales</taxon>
        <taxon>Melanommataceae</taxon>
        <taxon>Melanomma</taxon>
    </lineage>
</organism>
<dbReference type="EMBL" id="MU001822">
    <property type="protein sequence ID" value="KAF2796783.1"/>
    <property type="molecule type" value="Genomic_DNA"/>
</dbReference>
<dbReference type="PANTHER" id="PTHR37534">
    <property type="entry name" value="TRANSCRIPTIONAL ACTIVATOR PROTEIN UGA3"/>
    <property type="match status" value="1"/>
</dbReference>
<feature type="domain" description="Zn(2)-C6 fungal-type" evidence="3">
    <location>
        <begin position="20"/>
        <end position="50"/>
    </location>
</feature>
<protein>
    <recommendedName>
        <fullName evidence="3">Zn(2)-C6 fungal-type domain-containing protein</fullName>
    </recommendedName>
</protein>
<dbReference type="InterPro" id="IPR001138">
    <property type="entry name" value="Zn2Cys6_DnaBD"/>
</dbReference>
<dbReference type="GO" id="GO:0008270">
    <property type="term" value="F:zinc ion binding"/>
    <property type="evidence" value="ECO:0007669"/>
    <property type="project" value="InterPro"/>
</dbReference>
<evidence type="ECO:0000313" key="5">
    <source>
        <dbReference type="Proteomes" id="UP000799757"/>
    </source>
</evidence>
<dbReference type="AlphaFoldDB" id="A0A6A6XL08"/>
<dbReference type="PANTHER" id="PTHR37534:SF46">
    <property type="entry name" value="ZN(II)2CYS6 TRANSCRIPTION FACTOR (EUROFUNG)"/>
    <property type="match status" value="1"/>
</dbReference>
<accession>A0A6A6XL08</accession>
<keyword evidence="2" id="KW-0539">Nucleus</keyword>
<reference evidence="4" key="1">
    <citation type="journal article" date="2020" name="Stud. Mycol.">
        <title>101 Dothideomycetes genomes: a test case for predicting lifestyles and emergence of pathogens.</title>
        <authorList>
            <person name="Haridas S."/>
            <person name="Albert R."/>
            <person name="Binder M."/>
            <person name="Bloem J."/>
            <person name="Labutti K."/>
            <person name="Salamov A."/>
            <person name="Andreopoulos B."/>
            <person name="Baker S."/>
            <person name="Barry K."/>
            <person name="Bills G."/>
            <person name="Bluhm B."/>
            <person name="Cannon C."/>
            <person name="Castanera R."/>
            <person name="Culley D."/>
            <person name="Daum C."/>
            <person name="Ezra D."/>
            <person name="Gonzalez J."/>
            <person name="Henrissat B."/>
            <person name="Kuo A."/>
            <person name="Liang C."/>
            <person name="Lipzen A."/>
            <person name="Lutzoni F."/>
            <person name="Magnuson J."/>
            <person name="Mondo S."/>
            <person name="Nolan M."/>
            <person name="Ohm R."/>
            <person name="Pangilinan J."/>
            <person name="Park H.-J."/>
            <person name="Ramirez L."/>
            <person name="Alfaro M."/>
            <person name="Sun H."/>
            <person name="Tritt A."/>
            <person name="Yoshinaga Y."/>
            <person name="Zwiers L.-H."/>
            <person name="Turgeon B."/>
            <person name="Goodwin S."/>
            <person name="Spatafora J."/>
            <person name="Crous P."/>
            <person name="Grigoriev I."/>
        </authorList>
    </citation>
    <scope>NUCLEOTIDE SEQUENCE</scope>
    <source>
        <strain evidence="4">CBS 109.77</strain>
    </source>
</reference>
<comment type="subcellular location">
    <subcellularLocation>
        <location evidence="1">Nucleus</location>
    </subcellularLocation>
</comment>
<dbReference type="PROSITE" id="PS00463">
    <property type="entry name" value="ZN2_CY6_FUNGAL_1"/>
    <property type="match status" value="1"/>
</dbReference>